<keyword evidence="3" id="KW-1185">Reference proteome</keyword>
<name>A0ABV9NGY8_9GAMM</name>
<dbReference type="RefSeq" id="WP_377003554.1">
    <property type="nucleotide sequence ID" value="NZ_JBHSGG010000014.1"/>
</dbReference>
<reference evidence="3" key="1">
    <citation type="journal article" date="2019" name="Int. J. Syst. Evol. Microbiol.">
        <title>The Global Catalogue of Microorganisms (GCM) 10K type strain sequencing project: providing services to taxonomists for standard genome sequencing and annotation.</title>
        <authorList>
            <consortium name="The Broad Institute Genomics Platform"/>
            <consortium name="The Broad Institute Genome Sequencing Center for Infectious Disease"/>
            <person name="Wu L."/>
            <person name="Ma J."/>
        </authorList>
    </citation>
    <scope>NUCLEOTIDE SEQUENCE [LARGE SCALE GENOMIC DNA]</scope>
    <source>
        <strain evidence="3">CGMCC 1.13574</strain>
    </source>
</reference>
<accession>A0ABV9NGY8</accession>
<keyword evidence="1" id="KW-0732">Signal</keyword>
<gene>
    <name evidence="2" type="ORF">ACFO3Q_05100</name>
</gene>
<proteinExistence type="predicted"/>
<comment type="caution">
    <text evidence="2">The sequence shown here is derived from an EMBL/GenBank/DDBJ whole genome shotgun (WGS) entry which is preliminary data.</text>
</comment>
<organism evidence="2 3">
    <name type="scientific">Coralloluteibacterium thermophilum</name>
    <dbReference type="NCBI Taxonomy" id="2707049"/>
    <lineage>
        <taxon>Bacteria</taxon>
        <taxon>Pseudomonadati</taxon>
        <taxon>Pseudomonadota</taxon>
        <taxon>Gammaproteobacteria</taxon>
        <taxon>Lysobacterales</taxon>
        <taxon>Lysobacteraceae</taxon>
        <taxon>Coralloluteibacterium</taxon>
    </lineage>
</organism>
<dbReference type="SUPFAM" id="SSF53850">
    <property type="entry name" value="Periplasmic binding protein-like II"/>
    <property type="match status" value="1"/>
</dbReference>
<evidence type="ECO:0000313" key="3">
    <source>
        <dbReference type="Proteomes" id="UP001595892"/>
    </source>
</evidence>
<feature type="signal peptide" evidence="1">
    <location>
        <begin position="1"/>
        <end position="25"/>
    </location>
</feature>
<sequence>MESPYAHRFASLLLLGLLASAGARAETYTIAVEPSYPEEQAAEVYRPLLDYLDRTTGHRFSLRTWPNYHVYWRDLRAGDAADFAFEEAHLADYRIQHHGFVPLVRAAGPGGYSLVAAPGRSGGLQGLHGARVVGMPSPSLGYVLLSGLYRNPVAQPDIQSLATTWREGIEMVFAGEAEAAMVPTRVAQEYPNLVVIHRSRDHPGAAFSAAPGVPESVRVAVSDALLVLQDDAADHAALAELGIVGFDPAAAADYSGAAALLSGVFGYRPPPAAAPPRSAGAAR</sequence>
<dbReference type="EMBL" id="JBHSGG010000014">
    <property type="protein sequence ID" value="MFC4727546.1"/>
    <property type="molecule type" value="Genomic_DNA"/>
</dbReference>
<dbReference type="Proteomes" id="UP001595892">
    <property type="component" value="Unassembled WGS sequence"/>
</dbReference>
<dbReference type="Pfam" id="PF12974">
    <property type="entry name" value="Phosphonate-bd"/>
    <property type="match status" value="1"/>
</dbReference>
<feature type="chain" id="PRO_5045849509" evidence="1">
    <location>
        <begin position="26"/>
        <end position="283"/>
    </location>
</feature>
<protein>
    <submittedName>
        <fullName evidence="2">Phosphate/phosphite/phosphonate ABC transporter substrate-binding protein</fullName>
    </submittedName>
</protein>
<evidence type="ECO:0000256" key="1">
    <source>
        <dbReference type="SAM" id="SignalP"/>
    </source>
</evidence>
<evidence type="ECO:0000313" key="2">
    <source>
        <dbReference type="EMBL" id="MFC4727546.1"/>
    </source>
</evidence>